<dbReference type="KEGG" id="pmar:B0X71_09735"/>
<evidence type="ECO:0000313" key="6">
    <source>
        <dbReference type="Proteomes" id="UP000188184"/>
    </source>
</evidence>
<dbReference type="Proteomes" id="UP000188184">
    <property type="component" value="Chromosome"/>
</dbReference>
<evidence type="ECO:0000313" key="5">
    <source>
        <dbReference type="EMBL" id="AQQ53331.1"/>
    </source>
</evidence>
<name>A0A1Q2KYQ0_9BACL</name>
<keyword evidence="1" id="KW-0285">Flavoprotein</keyword>
<dbReference type="InterPro" id="IPR006094">
    <property type="entry name" value="Oxid_FAD_bind_N"/>
</dbReference>
<dbReference type="InterPro" id="IPR016169">
    <property type="entry name" value="FAD-bd_PCMH_sub2"/>
</dbReference>
<dbReference type="InterPro" id="IPR036318">
    <property type="entry name" value="FAD-bd_PCMH-like_sf"/>
</dbReference>
<feature type="domain" description="FAD-binding PCMH-type" evidence="4">
    <location>
        <begin position="38"/>
        <end position="210"/>
    </location>
</feature>
<dbReference type="InterPro" id="IPR016164">
    <property type="entry name" value="FAD-linked_Oxase-like_C"/>
</dbReference>
<dbReference type="PANTHER" id="PTHR43762">
    <property type="entry name" value="L-GULONOLACTONE OXIDASE"/>
    <property type="match status" value="1"/>
</dbReference>
<dbReference type="PANTHER" id="PTHR43762:SF1">
    <property type="entry name" value="D-ARABINONO-1,4-LACTONE OXIDASE"/>
    <property type="match status" value="1"/>
</dbReference>
<organism evidence="5 6">
    <name type="scientific">Planococcus lenghuensis</name>
    <dbReference type="NCBI Taxonomy" id="2213202"/>
    <lineage>
        <taxon>Bacteria</taxon>
        <taxon>Bacillati</taxon>
        <taxon>Bacillota</taxon>
        <taxon>Bacilli</taxon>
        <taxon>Bacillales</taxon>
        <taxon>Caryophanaceae</taxon>
        <taxon>Planococcus</taxon>
    </lineage>
</organism>
<dbReference type="EMBL" id="CP019640">
    <property type="protein sequence ID" value="AQQ53331.1"/>
    <property type="molecule type" value="Genomic_DNA"/>
</dbReference>
<accession>A0A1Q2KYQ0</accession>
<evidence type="ECO:0000256" key="1">
    <source>
        <dbReference type="ARBA" id="ARBA00022630"/>
    </source>
</evidence>
<sequence length="482" mass="53939">MSAIKRFLPLLYIAVFSGSLLLYQTRIAHPTLADSSSLLSVKMKAVEADFTEAELREIVLKAKKAGDSLSIGGMRHSQGGQTLYPNGVLLDMRGYDRIVSLDPEAKQITVQSGITWAEIQEAINPHGLALQVSQSQNIFTVGGSLSVNAHGLDIRHGGITDQVESFRLLMADGQILHVSREEHAELFDLALGGYGLFGVILDVTLQLTDDELYRVETAAVDYQEYSAYFTENVLGNEAVGMHRARISVAPEGYFTEMVVENYLRTDNQEALVAHDALKQERLVALPKLFLGLSRWSDWGKDALWDAQEAYAAQLDGSLISRNNAMRSDAKFMEYSDPNKTEVLQEYFIPVDQYAVFIDDLRTLLAQHPDFNLLNITVRYVEETDGPMLSYANGDMFGLVMLINQGTSEAAIEENGDVIRAMVDLALEHGGSYYLPYYSFPTDEQFSRAYPEADVFFEAKTVYDPENRFLNLFYEEYGKEESP</sequence>
<gene>
    <name evidence="5" type="ORF">B0X71_09735</name>
</gene>
<proteinExistence type="predicted"/>
<keyword evidence="6" id="KW-1185">Reference proteome</keyword>
<keyword evidence="2" id="KW-0274">FAD</keyword>
<dbReference type="GO" id="GO:0016899">
    <property type="term" value="F:oxidoreductase activity, acting on the CH-OH group of donors, oxygen as acceptor"/>
    <property type="evidence" value="ECO:0007669"/>
    <property type="project" value="InterPro"/>
</dbReference>
<dbReference type="GO" id="GO:0071949">
    <property type="term" value="F:FAD binding"/>
    <property type="evidence" value="ECO:0007669"/>
    <property type="project" value="InterPro"/>
</dbReference>
<dbReference type="InterPro" id="IPR016166">
    <property type="entry name" value="FAD-bd_PCMH"/>
</dbReference>
<protein>
    <submittedName>
        <fullName evidence="5">FAD-binding oxidoreductase</fullName>
    </submittedName>
</protein>
<keyword evidence="3" id="KW-0560">Oxidoreductase</keyword>
<dbReference type="Gene3D" id="3.30.465.10">
    <property type="match status" value="1"/>
</dbReference>
<dbReference type="Pfam" id="PF01565">
    <property type="entry name" value="FAD_binding_4"/>
    <property type="match status" value="1"/>
</dbReference>
<dbReference type="AlphaFoldDB" id="A0A1Q2KYQ0"/>
<dbReference type="InterPro" id="IPR010031">
    <property type="entry name" value="FAD_lactone_oxidase-like"/>
</dbReference>
<dbReference type="SUPFAM" id="SSF56176">
    <property type="entry name" value="FAD-binding/transporter-associated domain-like"/>
    <property type="match status" value="1"/>
</dbReference>
<reference evidence="5 6" key="1">
    <citation type="submission" date="2017-02" db="EMBL/GenBank/DDBJ databases">
        <title>The complete genomic sequence of a novel cold adapted crude oil-degrading bacterium Planococcus qaidamina Y42.</title>
        <authorList>
            <person name="Yang R."/>
        </authorList>
    </citation>
    <scope>NUCLEOTIDE SEQUENCE [LARGE SCALE GENOMIC DNA]</scope>
    <source>
        <strain evidence="5 6">Y42</strain>
    </source>
</reference>
<evidence type="ECO:0000256" key="2">
    <source>
        <dbReference type="ARBA" id="ARBA00022827"/>
    </source>
</evidence>
<dbReference type="SUPFAM" id="SSF55103">
    <property type="entry name" value="FAD-linked oxidases, C-terminal domain"/>
    <property type="match status" value="1"/>
</dbReference>
<dbReference type="RefSeq" id="WP_077589219.1">
    <property type="nucleotide sequence ID" value="NZ_CP019640.1"/>
</dbReference>
<evidence type="ECO:0000256" key="3">
    <source>
        <dbReference type="ARBA" id="ARBA00023002"/>
    </source>
</evidence>
<evidence type="ECO:0000259" key="4">
    <source>
        <dbReference type="PROSITE" id="PS51387"/>
    </source>
</evidence>
<dbReference type="PROSITE" id="PS51387">
    <property type="entry name" value="FAD_PCMH"/>
    <property type="match status" value="1"/>
</dbReference>
<dbReference type="OrthoDB" id="9768764at2"/>